<gene>
    <name evidence="2" type="ORF">AAE3_LOCUS9407</name>
</gene>
<feature type="region of interest" description="Disordered" evidence="1">
    <location>
        <begin position="338"/>
        <end position="362"/>
    </location>
</feature>
<feature type="compositionally biased region" description="Pro residues" evidence="1">
    <location>
        <begin position="31"/>
        <end position="41"/>
    </location>
</feature>
<feature type="region of interest" description="Disordered" evidence="1">
    <location>
        <begin position="445"/>
        <end position="515"/>
    </location>
</feature>
<proteinExistence type="predicted"/>
<comment type="caution">
    <text evidence="2">The sequence shown here is derived from an EMBL/GenBank/DDBJ whole genome shotgun (WGS) entry which is preliminary data.</text>
</comment>
<dbReference type="OrthoDB" id="3256438at2759"/>
<feature type="compositionally biased region" description="Low complexity" evidence="1">
    <location>
        <begin position="505"/>
        <end position="515"/>
    </location>
</feature>
<sequence>MSVLLQPPAATPTPSVPLRKRTSSFSYPVDQPSPSPRPPKSPRMGSSSLRRAETFLLLSDAPPTTAPSPSPSTTQAQTTAPTQGPLPYYRTLAYQKDQRMKRKGMFLNSRPQHQPQQHQPALVQTPHQAVRHSLSSAQQQQQRVSAPAAARSNSGTSAIATSSTSTTAISSTATSSSGLRPLLLSAAASTSNATSNSGHRRGPSYPPSTSSSTTPYTSYTPKRPRPTPQPRAPTQVILPSISSPNPRTTIITHRTSSPLSPTPHAPLLSSSSSNINVINAARPRPRGKHEPDLLRAAIKIRMASTPEGQRILRLGPRLALMDWEMEVAAEGMCRVDDRALGDEQSTDGKTGGSESKDEDDGVKKVDVNGLSKAGTRWGILEVTRDLERLVADEEMRERMMMDEVEEMMDMALDGDGDVVMGDATVTSTAASTTAVDPTALDTTTAVEPTSAGTLSPATPTPSSTPSTSTTTTTPIPTPTSALSPTPTSTSTRTTPTPTPTPTTTPTPRVRLPLKRTTSMAVLPPMTMTMSTNTPVLTASWVVVRSSEADWEMVDCAA</sequence>
<keyword evidence="3" id="KW-1185">Reference proteome</keyword>
<accession>A0A8S0WVJ0</accession>
<dbReference type="Proteomes" id="UP000467700">
    <property type="component" value="Unassembled WGS sequence"/>
</dbReference>
<evidence type="ECO:0000256" key="1">
    <source>
        <dbReference type="SAM" id="MobiDB-lite"/>
    </source>
</evidence>
<feature type="region of interest" description="Disordered" evidence="1">
    <location>
        <begin position="190"/>
        <end position="246"/>
    </location>
</feature>
<feature type="compositionally biased region" description="Low complexity" evidence="1">
    <location>
        <begin position="111"/>
        <end position="120"/>
    </location>
</feature>
<feature type="compositionally biased region" description="Low complexity" evidence="1">
    <location>
        <begin position="133"/>
        <end position="176"/>
    </location>
</feature>
<evidence type="ECO:0000313" key="2">
    <source>
        <dbReference type="EMBL" id="CAA7266796.1"/>
    </source>
</evidence>
<evidence type="ECO:0000313" key="3">
    <source>
        <dbReference type="Proteomes" id="UP000467700"/>
    </source>
</evidence>
<organism evidence="2 3">
    <name type="scientific">Cyclocybe aegerita</name>
    <name type="common">Black poplar mushroom</name>
    <name type="synonym">Agrocybe aegerita</name>
    <dbReference type="NCBI Taxonomy" id="1973307"/>
    <lineage>
        <taxon>Eukaryota</taxon>
        <taxon>Fungi</taxon>
        <taxon>Dikarya</taxon>
        <taxon>Basidiomycota</taxon>
        <taxon>Agaricomycotina</taxon>
        <taxon>Agaricomycetes</taxon>
        <taxon>Agaricomycetidae</taxon>
        <taxon>Agaricales</taxon>
        <taxon>Agaricineae</taxon>
        <taxon>Bolbitiaceae</taxon>
        <taxon>Cyclocybe</taxon>
    </lineage>
</organism>
<feature type="compositionally biased region" description="Low complexity" evidence="1">
    <location>
        <begin position="71"/>
        <end position="83"/>
    </location>
</feature>
<protein>
    <submittedName>
        <fullName evidence="2">Uncharacterized protein</fullName>
    </submittedName>
</protein>
<feature type="compositionally biased region" description="Low complexity" evidence="1">
    <location>
        <begin position="207"/>
        <end position="221"/>
    </location>
</feature>
<feature type="compositionally biased region" description="Low complexity" evidence="1">
    <location>
        <begin position="448"/>
        <end position="495"/>
    </location>
</feature>
<reference evidence="2 3" key="1">
    <citation type="submission" date="2020-01" db="EMBL/GenBank/DDBJ databases">
        <authorList>
            <person name="Gupta K D."/>
        </authorList>
    </citation>
    <scope>NUCLEOTIDE SEQUENCE [LARGE SCALE GENOMIC DNA]</scope>
</reference>
<dbReference type="AlphaFoldDB" id="A0A8S0WVJ0"/>
<feature type="region of interest" description="Disordered" evidence="1">
    <location>
        <begin position="1"/>
        <end position="176"/>
    </location>
</feature>
<dbReference type="EMBL" id="CACVBS010000057">
    <property type="protein sequence ID" value="CAA7266796.1"/>
    <property type="molecule type" value="Genomic_DNA"/>
</dbReference>
<name>A0A8S0WVJ0_CYCAE</name>